<dbReference type="GO" id="GO:0004298">
    <property type="term" value="F:threonine-type endopeptidase activity"/>
    <property type="evidence" value="ECO:0007669"/>
    <property type="project" value="InterPro"/>
</dbReference>
<sequence>MDSTMDSDVEPQKKPGFFVAVHVGAGYHAPSNEKALRSAMKRACLAAASVLREGPGGSVEAVAAAIQVLEDDPSTNAGRGSNLTEDGNVECDASLMDGESGAFGAVGAVPGVRNAIQIAALLVKEQMKGSSLLGRIPPMFLVGEGARQWAKSKGIALPESMVEADQWLVTPKAKAQWKHYKAMLLGAKSEIDVSTEGNPCKAQHNASTQASNAQTCDTMEENSGGQSCMLSPSEEDSIMDTVGVICVDTEGNIASGASSGGIALKVSGRVGLAAMYGSGCWASSKGPFGAPFIVGCCVTGAGEHLMKGFAARECCVSSSLSQAGPASACMKVLRPIVHDSSQTDTDKSAGILLVQADAPIRVPGNPAKLKAIEIAAAYSCLSFGIGYFGSSMERPKVSILRRTKQQNRSGIDHFEARIDLSTQNLS</sequence>
<proteinExistence type="predicted"/>
<keyword evidence="5" id="KW-1185">Reference proteome</keyword>
<evidence type="ECO:0008006" key="6">
    <source>
        <dbReference type="Google" id="ProtNLM"/>
    </source>
</evidence>
<dbReference type="EMBL" id="BSYR01000004">
    <property type="protein sequence ID" value="GMI66869.1"/>
    <property type="molecule type" value="Genomic_DNA"/>
</dbReference>
<evidence type="ECO:0000256" key="2">
    <source>
        <dbReference type="PIRSR" id="PIRSR600246-1"/>
    </source>
</evidence>
<dbReference type="AlphaFoldDB" id="A0A9W7GX10"/>
<feature type="site" description="Cleavage; by autolysis" evidence="3">
    <location>
        <begin position="240"/>
        <end position="241"/>
    </location>
</feature>
<dbReference type="CDD" id="cd04514">
    <property type="entry name" value="Taspase1_like"/>
    <property type="match status" value="1"/>
</dbReference>
<dbReference type="InterPro" id="IPR029055">
    <property type="entry name" value="Ntn_hydrolases_N"/>
</dbReference>
<protein>
    <recommendedName>
        <fullName evidence="6">Threonine aspartase</fullName>
    </recommendedName>
</protein>
<dbReference type="InterPro" id="IPR037464">
    <property type="entry name" value="Taspase1"/>
</dbReference>
<dbReference type="PANTHER" id="PTHR10188:SF8">
    <property type="entry name" value="THREONINE ASPARTASE 1"/>
    <property type="match status" value="1"/>
</dbReference>
<accession>A0A9W7GX10</accession>
<dbReference type="OrthoDB" id="77601at2759"/>
<organism evidence="4 5">
    <name type="scientific">Hibiscus trionum</name>
    <name type="common">Flower of an hour</name>
    <dbReference type="NCBI Taxonomy" id="183268"/>
    <lineage>
        <taxon>Eukaryota</taxon>
        <taxon>Viridiplantae</taxon>
        <taxon>Streptophyta</taxon>
        <taxon>Embryophyta</taxon>
        <taxon>Tracheophyta</taxon>
        <taxon>Spermatophyta</taxon>
        <taxon>Magnoliopsida</taxon>
        <taxon>eudicotyledons</taxon>
        <taxon>Gunneridae</taxon>
        <taxon>Pentapetalae</taxon>
        <taxon>rosids</taxon>
        <taxon>malvids</taxon>
        <taxon>Malvales</taxon>
        <taxon>Malvaceae</taxon>
        <taxon>Malvoideae</taxon>
        <taxon>Hibiscus</taxon>
    </lineage>
</organism>
<dbReference type="GO" id="GO:0005737">
    <property type="term" value="C:cytoplasm"/>
    <property type="evidence" value="ECO:0007669"/>
    <property type="project" value="TreeGrafter"/>
</dbReference>
<dbReference type="PANTHER" id="PTHR10188">
    <property type="entry name" value="L-ASPARAGINASE"/>
    <property type="match status" value="1"/>
</dbReference>
<dbReference type="Pfam" id="PF01112">
    <property type="entry name" value="Asparaginase_2"/>
    <property type="match status" value="1"/>
</dbReference>
<evidence type="ECO:0000256" key="1">
    <source>
        <dbReference type="ARBA" id="ARBA00011601"/>
    </source>
</evidence>
<dbReference type="Gene3D" id="3.60.20.30">
    <property type="entry name" value="(Glycosyl)asparaginase"/>
    <property type="match status" value="1"/>
</dbReference>
<reference evidence="4" key="1">
    <citation type="submission" date="2023-05" db="EMBL/GenBank/DDBJ databases">
        <title>Genome and transcriptome analyses reveal genes involved in the formation of fine ridges on petal epidermal cells in Hibiscus trionum.</title>
        <authorList>
            <person name="Koshimizu S."/>
            <person name="Masuda S."/>
            <person name="Ishii T."/>
            <person name="Shirasu K."/>
            <person name="Hoshino A."/>
            <person name="Arita M."/>
        </authorList>
    </citation>
    <scope>NUCLEOTIDE SEQUENCE</scope>
    <source>
        <strain evidence="4">Hamamatsu line</strain>
    </source>
</reference>
<comment type="subunit">
    <text evidence="1">Heterotetramer of two alpha and two beta chains arranged as a dimer of alpha/beta heterodimers.</text>
</comment>
<evidence type="ECO:0000313" key="5">
    <source>
        <dbReference type="Proteomes" id="UP001165190"/>
    </source>
</evidence>
<dbReference type="InterPro" id="IPR000246">
    <property type="entry name" value="Peptidase_T2"/>
</dbReference>
<dbReference type="FunFam" id="3.60.20.30:FF:000004">
    <property type="entry name" value="Putative threonine aspartase isoform A"/>
    <property type="match status" value="1"/>
</dbReference>
<evidence type="ECO:0000313" key="4">
    <source>
        <dbReference type="EMBL" id="GMI66869.1"/>
    </source>
</evidence>
<name>A0A9W7GX10_HIBTR</name>
<comment type="caution">
    <text evidence="4">The sequence shown here is derived from an EMBL/GenBank/DDBJ whole genome shotgun (WGS) entry which is preliminary data.</text>
</comment>
<evidence type="ECO:0000256" key="3">
    <source>
        <dbReference type="PIRSR" id="PIRSR600246-3"/>
    </source>
</evidence>
<feature type="active site" description="Nucleophile" evidence="2">
    <location>
        <position position="241"/>
    </location>
</feature>
<dbReference type="GO" id="GO:0051604">
    <property type="term" value="P:protein maturation"/>
    <property type="evidence" value="ECO:0007669"/>
    <property type="project" value="TreeGrafter"/>
</dbReference>
<dbReference type="Proteomes" id="UP001165190">
    <property type="component" value="Unassembled WGS sequence"/>
</dbReference>
<gene>
    <name evidence="4" type="ORF">HRI_000356200</name>
</gene>
<dbReference type="SUPFAM" id="SSF56235">
    <property type="entry name" value="N-terminal nucleophile aminohydrolases (Ntn hydrolases)"/>
    <property type="match status" value="1"/>
</dbReference>